<dbReference type="SFLD" id="SFLDG01383">
    <property type="entry name" value="cyclic_pyranopterin_phosphate"/>
    <property type="match status" value="1"/>
</dbReference>
<dbReference type="CDD" id="cd21117">
    <property type="entry name" value="Twitch_MoaA"/>
    <property type="match status" value="1"/>
</dbReference>
<evidence type="ECO:0000313" key="14">
    <source>
        <dbReference type="EMBL" id="MCX2523162.1"/>
    </source>
</evidence>
<dbReference type="Proteomes" id="UP001165678">
    <property type="component" value="Unassembled WGS sequence"/>
</dbReference>
<dbReference type="PROSITE" id="PS51918">
    <property type="entry name" value="RADICAL_SAM"/>
    <property type="match status" value="1"/>
</dbReference>
<dbReference type="InterPro" id="IPR000385">
    <property type="entry name" value="MoaA_NifB_PqqE_Fe-S-bd_CS"/>
</dbReference>
<dbReference type="GO" id="GO:1904047">
    <property type="term" value="F:S-adenosyl-L-methionine binding"/>
    <property type="evidence" value="ECO:0007669"/>
    <property type="project" value="UniProtKB-UniRule"/>
</dbReference>
<dbReference type="SMART" id="SM00729">
    <property type="entry name" value="Elp3"/>
    <property type="match status" value="1"/>
</dbReference>
<organism evidence="14 15">
    <name type="scientific">Larsenimonas rhizosphaerae</name>
    <dbReference type="NCBI Taxonomy" id="2944682"/>
    <lineage>
        <taxon>Bacteria</taxon>
        <taxon>Pseudomonadati</taxon>
        <taxon>Pseudomonadota</taxon>
        <taxon>Gammaproteobacteria</taxon>
        <taxon>Oceanospirillales</taxon>
        <taxon>Halomonadaceae</taxon>
        <taxon>Larsenimonas</taxon>
    </lineage>
</organism>
<dbReference type="Pfam" id="PF04055">
    <property type="entry name" value="Radical_SAM"/>
    <property type="match status" value="1"/>
</dbReference>
<gene>
    <name evidence="12 14" type="primary">moaA</name>
    <name evidence="14" type="ORF">OQ287_02820</name>
</gene>
<feature type="binding site" evidence="12">
    <location>
        <position position="16"/>
    </location>
    <ligand>
        <name>GTP</name>
        <dbReference type="ChEBI" id="CHEBI:37565"/>
    </ligand>
</feature>
<dbReference type="GO" id="GO:0051539">
    <property type="term" value="F:4 iron, 4 sulfur cluster binding"/>
    <property type="evidence" value="ECO:0007669"/>
    <property type="project" value="UniProtKB-UniRule"/>
</dbReference>
<dbReference type="InterPro" id="IPR007197">
    <property type="entry name" value="rSAM"/>
</dbReference>
<evidence type="ECO:0000256" key="5">
    <source>
        <dbReference type="ARBA" id="ARBA00022741"/>
    </source>
</evidence>
<evidence type="ECO:0000256" key="10">
    <source>
        <dbReference type="ARBA" id="ARBA00023239"/>
    </source>
</evidence>
<dbReference type="RefSeq" id="WP_250936495.1">
    <property type="nucleotide sequence ID" value="NZ_JAMLJK010000001.1"/>
</dbReference>
<dbReference type="Gene3D" id="3.20.20.70">
    <property type="entry name" value="Aldolase class I"/>
    <property type="match status" value="1"/>
</dbReference>
<dbReference type="PROSITE" id="PS01305">
    <property type="entry name" value="MOAA_NIFB_PQQE"/>
    <property type="match status" value="1"/>
</dbReference>
<evidence type="ECO:0000256" key="4">
    <source>
        <dbReference type="ARBA" id="ARBA00022723"/>
    </source>
</evidence>
<feature type="binding site" evidence="12">
    <location>
        <position position="65"/>
    </location>
    <ligand>
        <name>GTP</name>
        <dbReference type="ChEBI" id="CHEBI:37565"/>
    </ligand>
</feature>
<feature type="binding site" evidence="12">
    <location>
        <position position="30"/>
    </location>
    <ligand>
        <name>[4Fe-4S] cluster</name>
        <dbReference type="ChEBI" id="CHEBI:49883"/>
        <label>1</label>
        <note>4Fe-4S-S-AdoMet</note>
    </ligand>
</feature>
<dbReference type="InterPro" id="IPR013483">
    <property type="entry name" value="MoaA"/>
</dbReference>
<dbReference type="SUPFAM" id="SSF102114">
    <property type="entry name" value="Radical SAM enzymes"/>
    <property type="match status" value="1"/>
</dbReference>
<dbReference type="GO" id="GO:0005525">
    <property type="term" value="F:GTP binding"/>
    <property type="evidence" value="ECO:0007669"/>
    <property type="project" value="UniProtKB-UniRule"/>
</dbReference>
<keyword evidence="2 12" id="KW-0004">4Fe-4S</keyword>
<dbReference type="InterPro" id="IPR013785">
    <property type="entry name" value="Aldolase_TIM"/>
</dbReference>
<dbReference type="HAMAP" id="MF_01225_B">
    <property type="entry name" value="MoaA_B"/>
    <property type="match status" value="1"/>
</dbReference>
<keyword evidence="15" id="KW-1185">Reference proteome</keyword>
<dbReference type="GO" id="GO:0061799">
    <property type="term" value="F:cyclic pyranopterin monophosphate synthase activity"/>
    <property type="evidence" value="ECO:0007669"/>
    <property type="project" value="TreeGrafter"/>
</dbReference>
<evidence type="ECO:0000256" key="12">
    <source>
        <dbReference type="HAMAP-Rule" id="MF_01225"/>
    </source>
</evidence>
<feature type="binding site" evidence="12">
    <location>
        <position position="272"/>
    </location>
    <ligand>
        <name>[4Fe-4S] cluster</name>
        <dbReference type="ChEBI" id="CHEBI:49883"/>
        <label>2</label>
        <note>4Fe-4S-substrate</note>
    </ligand>
</feature>
<dbReference type="SFLD" id="SFLDG01386">
    <property type="entry name" value="main_SPASM_domain-containing"/>
    <property type="match status" value="1"/>
</dbReference>
<dbReference type="EC" id="4.1.99.22" evidence="1 12"/>
<keyword evidence="6 12" id="KW-0408">Iron</keyword>
<dbReference type="InterPro" id="IPR010505">
    <property type="entry name" value="MoaA_twitch"/>
</dbReference>
<keyword evidence="7 12" id="KW-0411">Iron-sulfur</keyword>
<dbReference type="GO" id="GO:0061798">
    <property type="term" value="F:GTP 3',8'-cyclase activity"/>
    <property type="evidence" value="ECO:0007669"/>
    <property type="project" value="UniProtKB-UniRule"/>
</dbReference>
<sequence>MSSLIDGFDRRIRYVRISITDRCDFRCVYCMSEEMEFLPRSQVLSIDELAFVAEAFASLGVEKIRLTGGEPLVRRGVSDLVSRIGKLPGVRDLAMTTNGSMLDRYAEELRQGGLDRLNISLDSLRPDRFKALTRTGDLNKVLAGMRAAKKAGFEHIKLNAVILKNRNDDEILDLVQFACNEGIDISFIEEMPLGDVSDHRRDETFMSNDEVRARIEERYDLLPLAETTLGPSRYYRLVGEGSKIGFISPHSHNFCADCNRVRVTVEGRLLLCLGNEHSVDLKQVIREYPGNLEYLKQTIVDAMSLKPERHHFTTDGDVQVVRMMNMTGG</sequence>
<comment type="caution">
    <text evidence="14">The sequence shown here is derived from an EMBL/GenBank/DDBJ whole genome shotgun (WGS) entry which is preliminary data.</text>
</comment>
<feature type="binding site" evidence="12">
    <location>
        <position position="27"/>
    </location>
    <ligand>
        <name>[4Fe-4S] cluster</name>
        <dbReference type="ChEBI" id="CHEBI:49883"/>
        <label>1</label>
        <note>4Fe-4S-S-AdoMet</note>
    </ligand>
</feature>
<dbReference type="Pfam" id="PF06463">
    <property type="entry name" value="Mob_synth_C"/>
    <property type="match status" value="1"/>
</dbReference>
<evidence type="ECO:0000256" key="8">
    <source>
        <dbReference type="ARBA" id="ARBA00023134"/>
    </source>
</evidence>
<dbReference type="AlphaFoldDB" id="A0AA42CT18"/>
<evidence type="ECO:0000313" key="15">
    <source>
        <dbReference type="Proteomes" id="UP001165678"/>
    </source>
</evidence>
<comment type="function">
    <text evidence="12">Catalyzes the cyclization of GTP to (8S)-3',8-cyclo-7,8-dihydroguanosine 5'-triphosphate.</text>
</comment>
<dbReference type="NCBIfam" id="TIGR02666">
    <property type="entry name" value="moaA"/>
    <property type="match status" value="1"/>
</dbReference>
<evidence type="ECO:0000256" key="6">
    <source>
        <dbReference type="ARBA" id="ARBA00023004"/>
    </source>
</evidence>
<proteinExistence type="inferred from homology"/>
<protein>
    <recommendedName>
        <fullName evidence="1 12">GTP 3',8-cyclase</fullName>
        <ecNumber evidence="1 12">4.1.99.22</ecNumber>
    </recommendedName>
    <alternativeName>
        <fullName evidence="12">Molybdenum cofactor biosynthesis protein A</fullName>
    </alternativeName>
</protein>
<dbReference type="InterPro" id="IPR006638">
    <property type="entry name" value="Elp3/MiaA/NifB-like_rSAM"/>
</dbReference>
<feature type="binding site" evidence="12">
    <location>
        <position position="23"/>
    </location>
    <ligand>
        <name>[4Fe-4S] cluster</name>
        <dbReference type="ChEBI" id="CHEBI:49883"/>
        <label>1</label>
        <note>4Fe-4S-S-AdoMet</note>
    </ligand>
</feature>
<feature type="domain" description="Radical SAM core" evidence="13">
    <location>
        <begin position="7"/>
        <end position="232"/>
    </location>
</feature>
<dbReference type="EMBL" id="JAPIVE010000001">
    <property type="protein sequence ID" value="MCX2523162.1"/>
    <property type="molecule type" value="Genomic_DNA"/>
</dbReference>
<feature type="binding site" evidence="12">
    <location>
        <position position="120"/>
    </location>
    <ligand>
        <name>S-adenosyl-L-methionine</name>
        <dbReference type="ChEBI" id="CHEBI:59789"/>
    </ligand>
</feature>
<dbReference type="GO" id="GO:0006777">
    <property type="term" value="P:Mo-molybdopterin cofactor biosynthetic process"/>
    <property type="evidence" value="ECO:0007669"/>
    <property type="project" value="UniProtKB-UniRule"/>
</dbReference>
<feature type="binding site" evidence="12">
    <location>
        <position position="157"/>
    </location>
    <ligand>
        <name>GTP</name>
        <dbReference type="ChEBI" id="CHEBI:37565"/>
    </ligand>
</feature>
<dbReference type="InterPro" id="IPR050105">
    <property type="entry name" value="MoCo_biosynth_MoaA/MoaC"/>
</dbReference>
<name>A0AA42CT18_9GAMM</name>
<feature type="binding site" evidence="12">
    <location>
        <position position="191"/>
    </location>
    <ligand>
        <name>S-adenosyl-L-methionine</name>
        <dbReference type="ChEBI" id="CHEBI:59789"/>
    </ligand>
</feature>
<evidence type="ECO:0000256" key="9">
    <source>
        <dbReference type="ARBA" id="ARBA00023150"/>
    </source>
</evidence>
<comment type="catalytic activity">
    <reaction evidence="11 12">
        <text>GTP + AH2 + S-adenosyl-L-methionine = (8S)-3',8-cyclo-7,8-dihydroguanosine 5'-triphosphate + 5'-deoxyadenosine + L-methionine + A + H(+)</text>
        <dbReference type="Rhea" id="RHEA:49576"/>
        <dbReference type="ChEBI" id="CHEBI:13193"/>
        <dbReference type="ChEBI" id="CHEBI:15378"/>
        <dbReference type="ChEBI" id="CHEBI:17319"/>
        <dbReference type="ChEBI" id="CHEBI:17499"/>
        <dbReference type="ChEBI" id="CHEBI:37565"/>
        <dbReference type="ChEBI" id="CHEBI:57844"/>
        <dbReference type="ChEBI" id="CHEBI:59789"/>
        <dbReference type="ChEBI" id="CHEBI:131766"/>
        <dbReference type="EC" id="4.1.99.22"/>
    </reaction>
</comment>
<evidence type="ECO:0000256" key="11">
    <source>
        <dbReference type="ARBA" id="ARBA00048697"/>
    </source>
</evidence>
<keyword evidence="9 12" id="KW-0501">Molybdenum cofactor biosynthesis</keyword>
<feature type="binding site" evidence="12">
    <location>
        <position position="29"/>
    </location>
    <ligand>
        <name>S-adenosyl-L-methionine</name>
        <dbReference type="ChEBI" id="CHEBI:59789"/>
    </ligand>
</feature>
<evidence type="ECO:0000256" key="1">
    <source>
        <dbReference type="ARBA" id="ARBA00012167"/>
    </source>
</evidence>
<feature type="binding site" evidence="12">
    <location>
        <begin position="260"/>
        <end position="262"/>
    </location>
    <ligand>
        <name>GTP</name>
        <dbReference type="ChEBI" id="CHEBI:37565"/>
    </ligand>
</feature>
<evidence type="ECO:0000256" key="2">
    <source>
        <dbReference type="ARBA" id="ARBA00022485"/>
    </source>
</evidence>
<dbReference type="PANTHER" id="PTHR22960:SF0">
    <property type="entry name" value="MOLYBDENUM COFACTOR BIOSYNTHESIS PROTEIN 1"/>
    <property type="match status" value="1"/>
</dbReference>
<feature type="binding site" evidence="12">
    <location>
        <position position="96"/>
    </location>
    <ligand>
        <name>GTP</name>
        <dbReference type="ChEBI" id="CHEBI:37565"/>
    </ligand>
</feature>
<keyword evidence="5 12" id="KW-0547">Nucleotide-binding</keyword>
<evidence type="ECO:0000259" key="13">
    <source>
        <dbReference type="PROSITE" id="PS51918"/>
    </source>
</evidence>
<reference evidence="14" key="1">
    <citation type="submission" date="2022-11" db="EMBL/GenBank/DDBJ databases">
        <title>Larsenimonas rhizosphaerae sp. nov., isolated from a tidal mudflat.</title>
        <authorList>
            <person name="Lee S.D."/>
            <person name="Kim I.S."/>
        </authorList>
    </citation>
    <scope>NUCLEOTIDE SEQUENCE</scope>
    <source>
        <strain evidence="14">GH2-1</strain>
    </source>
</reference>
<comment type="pathway">
    <text evidence="12">Cofactor biosynthesis; molybdopterin biosynthesis.</text>
</comment>
<dbReference type="CDD" id="cd01335">
    <property type="entry name" value="Radical_SAM"/>
    <property type="match status" value="1"/>
</dbReference>
<comment type="similarity">
    <text evidence="12">Belongs to the radical SAM superfamily. MoaA family.</text>
</comment>
<comment type="cofactor">
    <cofactor evidence="12">
        <name>[4Fe-4S] cluster</name>
        <dbReference type="ChEBI" id="CHEBI:49883"/>
    </cofactor>
    <text evidence="12">Binds 2 [4Fe-4S] clusters. Binds 1 [4Fe-4S] cluster coordinated with 3 cysteines and an exchangeable S-adenosyl-L-methionine and 1 [4Fe-4S] cluster coordinated with 3 cysteines and the GTP-derived substrate.</text>
</comment>
<keyword evidence="3 12" id="KW-0949">S-adenosyl-L-methionine</keyword>
<keyword evidence="10 12" id="KW-0456">Lyase</keyword>
<feature type="binding site" evidence="12">
    <location>
        <position position="69"/>
    </location>
    <ligand>
        <name>S-adenosyl-L-methionine</name>
        <dbReference type="ChEBI" id="CHEBI:59789"/>
    </ligand>
</feature>
<dbReference type="SFLD" id="SFLDS00029">
    <property type="entry name" value="Radical_SAM"/>
    <property type="match status" value="1"/>
</dbReference>
<evidence type="ECO:0000256" key="3">
    <source>
        <dbReference type="ARBA" id="ARBA00022691"/>
    </source>
</evidence>
<dbReference type="PANTHER" id="PTHR22960">
    <property type="entry name" value="MOLYBDOPTERIN COFACTOR SYNTHESIS PROTEIN A"/>
    <property type="match status" value="1"/>
</dbReference>
<feature type="binding site" evidence="12">
    <location>
        <position position="255"/>
    </location>
    <ligand>
        <name>[4Fe-4S] cluster</name>
        <dbReference type="ChEBI" id="CHEBI:49883"/>
        <label>2</label>
        <note>4Fe-4S-substrate</note>
    </ligand>
</feature>
<dbReference type="GO" id="GO:0046872">
    <property type="term" value="F:metal ion binding"/>
    <property type="evidence" value="ECO:0007669"/>
    <property type="project" value="UniProtKB-KW"/>
</dbReference>
<keyword evidence="4 12" id="KW-0479">Metal-binding</keyword>
<feature type="binding site" evidence="12">
    <location>
        <position position="258"/>
    </location>
    <ligand>
        <name>[4Fe-4S] cluster</name>
        <dbReference type="ChEBI" id="CHEBI:49883"/>
        <label>2</label>
        <note>4Fe-4S-substrate</note>
    </ligand>
</feature>
<dbReference type="SFLD" id="SFLDG01067">
    <property type="entry name" value="SPASM/twitch_domain_containing"/>
    <property type="match status" value="1"/>
</dbReference>
<dbReference type="InterPro" id="IPR058240">
    <property type="entry name" value="rSAM_sf"/>
</dbReference>
<keyword evidence="8 12" id="KW-0342">GTP-binding</keyword>
<accession>A0AA42CT18</accession>
<comment type="subunit">
    <text evidence="12">Monomer and homodimer.</text>
</comment>
<dbReference type="InterPro" id="IPR040064">
    <property type="entry name" value="MoaA-like"/>
</dbReference>
<evidence type="ECO:0000256" key="7">
    <source>
        <dbReference type="ARBA" id="ARBA00023014"/>
    </source>
</evidence>